<accession>A0A6V7PCR7</accession>
<evidence type="ECO:0000256" key="3">
    <source>
        <dbReference type="ARBA" id="ARBA00022679"/>
    </source>
</evidence>
<feature type="compositionally biased region" description="Low complexity" evidence="4">
    <location>
        <begin position="105"/>
        <end position="127"/>
    </location>
</feature>
<name>A0A6V7PCR7_ANACO</name>
<dbReference type="InterPro" id="IPR013216">
    <property type="entry name" value="Methyltransf_11"/>
</dbReference>
<protein>
    <recommendedName>
        <fullName evidence="5">Methyltransferase type 11 domain-containing protein</fullName>
    </recommendedName>
</protein>
<dbReference type="PANTHER" id="PTHR12176">
    <property type="entry name" value="SAM-DEPENDENT METHYLTRANSFERASE SUPERFAMILY PROTEIN"/>
    <property type="match status" value="1"/>
</dbReference>
<evidence type="ECO:0000256" key="4">
    <source>
        <dbReference type="SAM" id="MobiDB-lite"/>
    </source>
</evidence>
<gene>
    <name evidence="6" type="ORF">CB5_LOCUS11822</name>
</gene>
<dbReference type="EMBL" id="LR862147">
    <property type="protein sequence ID" value="CAD1828611.1"/>
    <property type="molecule type" value="Genomic_DNA"/>
</dbReference>
<dbReference type="InterPro" id="IPR029063">
    <property type="entry name" value="SAM-dependent_MTases_sf"/>
</dbReference>
<dbReference type="InterPro" id="IPR051419">
    <property type="entry name" value="Lys/N-term_MeTrsfase_sf"/>
</dbReference>
<keyword evidence="2" id="KW-0489">Methyltransferase</keyword>
<dbReference type="Gene3D" id="3.40.50.150">
    <property type="entry name" value="Vaccinia Virus protein VP39"/>
    <property type="match status" value="1"/>
</dbReference>
<organism evidence="6">
    <name type="scientific">Ananas comosus var. bracteatus</name>
    <name type="common">red pineapple</name>
    <dbReference type="NCBI Taxonomy" id="296719"/>
    <lineage>
        <taxon>Eukaryota</taxon>
        <taxon>Viridiplantae</taxon>
        <taxon>Streptophyta</taxon>
        <taxon>Embryophyta</taxon>
        <taxon>Tracheophyta</taxon>
        <taxon>Spermatophyta</taxon>
        <taxon>Magnoliopsida</taxon>
        <taxon>Liliopsida</taxon>
        <taxon>Poales</taxon>
        <taxon>Bromeliaceae</taxon>
        <taxon>Bromelioideae</taxon>
        <taxon>Ananas</taxon>
    </lineage>
</organism>
<keyword evidence="3" id="KW-0808">Transferase</keyword>
<evidence type="ECO:0000313" key="6">
    <source>
        <dbReference type="EMBL" id="CAD1828611.1"/>
    </source>
</evidence>
<evidence type="ECO:0000256" key="2">
    <source>
        <dbReference type="ARBA" id="ARBA00022603"/>
    </source>
</evidence>
<dbReference type="PANTHER" id="PTHR12176:SF79">
    <property type="entry name" value="METHYLTRANSFERASE TYPE 11 DOMAIN-CONTAINING PROTEIN"/>
    <property type="match status" value="1"/>
</dbReference>
<dbReference type="GO" id="GO:0032259">
    <property type="term" value="P:methylation"/>
    <property type="evidence" value="ECO:0007669"/>
    <property type="project" value="UniProtKB-KW"/>
</dbReference>
<feature type="domain" description="Methyltransferase type 11" evidence="5">
    <location>
        <begin position="159"/>
        <end position="245"/>
    </location>
</feature>
<dbReference type="CDD" id="cd02440">
    <property type="entry name" value="AdoMet_MTases"/>
    <property type="match status" value="1"/>
</dbReference>
<dbReference type="GO" id="GO:0008757">
    <property type="term" value="F:S-adenosylmethionine-dependent methyltransferase activity"/>
    <property type="evidence" value="ECO:0007669"/>
    <property type="project" value="InterPro"/>
</dbReference>
<dbReference type="Pfam" id="PF08241">
    <property type="entry name" value="Methyltransf_11"/>
    <property type="match status" value="1"/>
</dbReference>
<comment type="similarity">
    <text evidence="1">Belongs to the methyltransferase superfamily.</text>
</comment>
<evidence type="ECO:0000256" key="1">
    <source>
        <dbReference type="ARBA" id="ARBA00008361"/>
    </source>
</evidence>
<reference evidence="6" key="1">
    <citation type="submission" date="2020-07" db="EMBL/GenBank/DDBJ databases">
        <authorList>
            <person name="Lin J."/>
        </authorList>
    </citation>
    <scope>NUCLEOTIDE SEQUENCE</scope>
</reference>
<sequence>MVAKPLSHRNCRRISRPLLPRMKRRYSEIAVLQPTEPPRGSALWQSLGGARGASPGAERASNDARGSSSSSSSSLGTHSYGETAYWDDRYRKDGGPSTGTKSMRPSPLSSTSTSAAPTASSSSVAATQLPRTGVKVSDDLHTDFRMAAESSFGESMVDDGYQDIINIDISTVVIEAMQQKYKDKPALKYLKMDVRDMAGFESNSFDGVIDKGTLDSIMCGHNAHENATKMLEEVARVLKDKGVYILITYGDPSYRLCVLKNLDMWTINMHVIDRLDRSPEQKSWELTKPLRLNEDGTSVAALLGSNPDVHYIYVCIKDESLRQKRNNNRVDREAKVG</sequence>
<feature type="region of interest" description="Disordered" evidence="4">
    <location>
        <begin position="30"/>
        <end position="130"/>
    </location>
</feature>
<proteinExistence type="inferred from homology"/>
<evidence type="ECO:0000259" key="5">
    <source>
        <dbReference type="Pfam" id="PF08241"/>
    </source>
</evidence>
<dbReference type="AlphaFoldDB" id="A0A6V7PCR7"/>
<dbReference type="SUPFAM" id="SSF53335">
    <property type="entry name" value="S-adenosyl-L-methionine-dependent methyltransferases"/>
    <property type="match status" value="1"/>
</dbReference>